<feature type="non-terminal residue" evidence="2">
    <location>
        <position position="72"/>
    </location>
</feature>
<feature type="repeat" description="ANK" evidence="1">
    <location>
        <begin position="3"/>
        <end position="35"/>
    </location>
</feature>
<dbReference type="SMART" id="SM00248">
    <property type="entry name" value="ANK"/>
    <property type="match status" value="2"/>
</dbReference>
<dbReference type="PRINTS" id="PR01415">
    <property type="entry name" value="ANKYRIN"/>
</dbReference>
<feature type="non-terminal residue" evidence="2">
    <location>
        <position position="1"/>
    </location>
</feature>
<dbReference type="Proteomes" id="UP000193920">
    <property type="component" value="Unassembled WGS sequence"/>
</dbReference>
<dbReference type="Pfam" id="PF12796">
    <property type="entry name" value="Ank_2"/>
    <property type="match status" value="1"/>
</dbReference>
<evidence type="ECO:0000313" key="2">
    <source>
        <dbReference type="EMBL" id="ORY37855.1"/>
    </source>
</evidence>
<comment type="caution">
    <text evidence="2">The sequence shown here is derived from an EMBL/GenBank/DDBJ whole genome shotgun (WGS) entry which is preliminary data.</text>
</comment>
<dbReference type="PANTHER" id="PTHR44207">
    <property type="entry name" value="SURFACE ANTIGEN BSPA-LIKE-RELATED"/>
    <property type="match status" value="1"/>
</dbReference>
<sequence>NQISKTPLYEASKNGSFDIVKLLVENKASLNKKASNGISPINIAFQNDYIDIVKYLIEQGADINSIDNDGRS</sequence>
<dbReference type="InterPro" id="IPR036770">
    <property type="entry name" value="Ankyrin_rpt-contain_sf"/>
</dbReference>
<keyword evidence="3" id="KW-1185">Reference proteome</keyword>
<dbReference type="PROSITE" id="PS50297">
    <property type="entry name" value="ANK_REP_REGION"/>
    <property type="match status" value="2"/>
</dbReference>
<feature type="repeat" description="ANK" evidence="1">
    <location>
        <begin position="36"/>
        <end position="68"/>
    </location>
</feature>
<dbReference type="AlphaFoldDB" id="A0A1Y2BUR8"/>
<dbReference type="EMBL" id="MCOG01000140">
    <property type="protein sequence ID" value="ORY37855.1"/>
    <property type="molecule type" value="Genomic_DNA"/>
</dbReference>
<accession>A0A1Y2BUR8</accession>
<protein>
    <submittedName>
        <fullName evidence="2">Ankyrin</fullName>
    </submittedName>
</protein>
<reference evidence="2 3" key="1">
    <citation type="submission" date="2016-08" db="EMBL/GenBank/DDBJ databases">
        <title>A Parts List for Fungal Cellulosomes Revealed by Comparative Genomics.</title>
        <authorList>
            <consortium name="DOE Joint Genome Institute"/>
            <person name="Haitjema C.H."/>
            <person name="Gilmore S.P."/>
            <person name="Henske J.K."/>
            <person name="Solomon K.V."/>
            <person name="De Groot R."/>
            <person name="Kuo A."/>
            <person name="Mondo S.J."/>
            <person name="Salamov A.A."/>
            <person name="Labutti K."/>
            <person name="Zhao Z."/>
            <person name="Chiniquy J."/>
            <person name="Barry K."/>
            <person name="Brewer H.M."/>
            <person name="Purvine S.O."/>
            <person name="Wright A.T."/>
            <person name="Boxma B."/>
            <person name="Van Alen T."/>
            <person name="Hackstein J.H."/>
            <person name="Baker S.E."/>
            <person name="Grigoriev I.V."/>
            <person name="O'Malley M.A."/>
        </authorList>
    </citation>
    <scope>NUCLEOTIDE SEQUENCE [LARGE SCALE GENOMIC DNA]</scope>
    <source>
        <strain evidence="2 3">G1</strain>
    </source>
</reference>
<keyword evidence="1" id="KW-0040">ANK repeat</keyword>
<organism evidence="2 3">
    <name type="scientific">Neocallimastix californiae</name>
    <dbReference type="NCBI Taxonomy" id="1754190"/>
    <lineage>
        <taxon>Eukaryota</taxon>
        <taxon>Fungi</taxon>
        <taxon>Fungi incertae sedis</taxon>
        <taxon>Chytridiomycota</taxon>
        <taxon>Chytridiomycota incertae sedis</taxon>
        <taxon>Neocallimastigomycetes</taxon>
        <taxon>Neocallimastigales</taxon>
        <taxon>Neocallimastigaceae</taxon>
        <taxon>Neocallimastix</taxon>
    </lineage>
</organism>
<evidence type="ECO:0000256" key="1">
    <source>
        <dbReference type="PROSITE-ProRule" id="PRU00023"/>
    </source>
</evidence>
<dbReference type="PROSITE" id="PS50088">
    <property type="entry name" value="ANK_REPEAT"/>
    <property type="match status" value="2"/>
</dbReference>
<evidence type="ECO:0000313" key="3">
    <source>
        <dbReference type="Proteomes" id="UP000193920"/>
    </source>
</evidence>
<dbReference type="Gene3D" id="1.25.40.20">
    <property type="entry name" value="Ankyrin repeat-containing domain"/>
    <property type="match status" value="1"/>
</dbReference>
<name>A0A1Y2BUR8_9FUNG</name>
<dbReference type="OrthoDB" id="2151797at2759"/>
<dbReference type="SUPFAM" id="SSF48403">
    <property type="entry name" value="Ankyrin repeat"/>
    <property type="match status" value="1"/>
</dbReference>
<dbReference type="PANTHER" id="PTHR44207:SF2">
    <property type="entry name" value="REPEAT PROTEIN, PUTATIVE-RELATED"/>
    <property type="match status" value="1"/>
</dbReference>
<proteinExistence type="predicted"/>
<dbReference type="STRING" id="1754190.A0A1Y2BUR8"/>
<dbReference type="InterPro" id="IPR002110">
    <property type="entry name" value="Ankyrin_rpt"/>
</dbReference>
<gene>
    <name evidence="2" type="ORF">LY90DRAFT_324672</name>
</gene>